<sequence length="77" mass="7999">MGGVIWPARALCLLLPSSNTNSGRTRFAATTAAYLLRREKLQADILPCEAASPSDVLPQIGVVGQMKDAGSGLTSSP</sequence>
<evidence type="ECO:0000313" key="2">
    <source>
        <dbReference type="Proteomes" id="UP000799291"/>
    </source>
</evidence>
<accession>A0A6G1JCD6</accession>
<organism evidence="1 2">
    <name type="scientific">Lentithecium fluviatile CBS 122367</name>
    <dbReference type="NCBI Taxonomy" id="1168545"/>
    <lineage>
        <taxon>Eukaryota</taxon>
        <taxon>Fungi</taxon>
        <taxon>Dikarya</taxon>
        <taxon>Ascomycota</taxon>
        <taxon>Pezizomycotina</taxon>
        <taxon>Dothideomycetes</taxon>
        <taxon>Pleosporomycetidae</taxon>
        <taxon>Pleosporales</taxon>
        <taxon>Massarineae</taxon>
        <taxon>Lentitheciaceae</taxon>
        <taxon>Lentithecium</taxon>
    </lineage>
</organism>
<keyword evidence="2" id="KW-1185">Reference proteome</keyword>
<proteinExistence type="predicted"/>
<dbReference type="EMBL" id="MU005574">
    <property type="protein sequence ID" value="KAF2687880.1"/>
    <property type="molecule type" value="Genomic_DNA"/>
</dbReference>
<gene>
    <name evidence="1" type="ORF">K458DRAFT_414947</name>
</gene>
<reference evidence="1" key="1">
    <citation type="journal article" date="2020" name="Stud. Mycol.">
        <title>101 Dothideomycetes genomes: a test case for predicting lifestyles and emergence of pathogens.</title>
        <authorList>
            <person name="Haridas S."/>
            <person name="Albert R."/>
            <person name="Binder M."/>
            <person name="Bloem J."/>
            <person name="Labutti K."/>
            <person name="Salamov A."/>
            <person name="Andreopoulos B."/>
            <person name="Baker S."/>
            <person name="Barry K."/>
            <person name="Bills G."/>
            <person name="Bluhm B."/>
            <person name="Cannon C."/>
            <person name="Castanera R."/>
            <person name="Culley D."/>
            <person name="Daum C."/>
            <person name="Ezra D."/>
            <person name="Gonzalez J."/>
            <person name="Henrissat B."/>
            <person name="Kuo A."/>
            <person name="Liang C."/>
            <person name="Lipzen A."/>
            <person name="Lutzoni F."/>
            <person name="Magnuson J."/>
            <person name="Mondo S."/>
            <person name="Nolan M."/>
            <person name="Ohm R."/>
            <person name="Pangilinan J."/>
            <person name="Park H.-J."/>
            <person name="Ramirez L."/>
            <person name="Alfaro M."/>
            <person name="Sun H."/>
            <person name="Tritt A."/>
            <person name="Yoshinaga Y."/>
            <person name="Zwiers L.-H."/>
            <person name="Turgeon B."/>
            <person name="Goodwin S."/>
            <person name="Spatafora J."/>
            <person name="Crous P."/>
            <person name="Grigoriev I."/>
        </authorList>
    </citation>
    <scope>NUCLEOTIDE SEQUENCE</scope>
    <source>
        <strain evidence="1">CBS 122367</strain>
    </source>
</reference>
<dbReference type="Proteomes" id="UP000799291">
    <property type="component" value="Unassembled WGS sequence"/>
</dbReference>
<protein>
    <submittedName>
        <fullName evidence="1">Uncharacterized protein</fullName>
    </submittedName>
</protein>
<name>A0A6G1JCD6_9PLEO</name>
<evidence type="ECO:0000313" key="1">
    <source>
        <dbReference type="EMBL" id="KAF2687880.1"/>
    </source>
</evidence>
<dbReference type="AlphaFoldDB" id="A0A6G1JCD6"/>